<evidence type="ECO:0000256" key="2">
    <source>
        <dbReference type="ARBA" id="ARBA00009773"/>
    </source>
</evidence>
<accession>A0A7H0Y7Z6</accession>
<dbReference type="Pfam" id="PF01594">
    <property type="entry name" value="AI-2E_transport"/>
    <property type="match status" value="1"/>
</dbReference>
<keyword evidence="3 6" id="KW-0812">Transmembrane</keyword>
<evidence type="ECO:0000256" key="4">
    <source>
        <dbReference type="ARBA" id="ARBA00022989"/>
    </source>
</evidence>
<evidence type="ECO:0000256" key="3">
    <source>
        <dbReference type="ARBA" id="ARBA00022692"/>
    </source>
</evidence>
<feature type="transmembrane region" description="Helical" evidence="6">
    <location>
        <begin position="83"/>
        <end position="108"/>
    </location>
</feature>
<proteinExistence type="inferred from homology"/>
<dbReference type="RefSeq" id="WP_103047373.1">
    <property type="nucleotide sequence ID" value="NZ_CP061172.1"/>
</dbReference>
<name>A0A7H0Y7Z6_9BACL</name>
<protein>
    <submittedName>
        <fullName evidence="7">AI-2E family transporter</fullName>
    </submittedName>
</protein>
<feature type="transmembrane region" description="Helical" evidence="6">
    <location>
        <begin position="233"/>
        <end position="254"/>
    </location>
</feature>
<feature type="transmembrane region" description="Helical" evidence="6">
    <location>
        <begin position="331"/>
        <end position="357"/>
    </location>
</feature>
<reference evidence="7 8" key="1">
    <citation type="submission" date="2020-09" db="EMBL/GenBank/DDBJ databases">
        <title>Characterization of Paenibacillus peoriae strain ZF390 with broad-spectrum antimicrobial activity as a potential biocontrol agent.</title>
        <authorList>
            <person name="Li L."/>
            <person name="Zhao Y."/>
            <person name="Li B."/>
            <person name="Xie X."/>
        </authorList>
    </citation>
    <scope>NUCLEOTIDE SEQUENCE [LARGE SCALE GENOMIC DNA]</scope>
    <source>
        <strain evidence="7 8">ZF390</strain>
    </source>
</reference>
<dbReference type="EMBL" id="CP061172">
    <property type="protein sequence ID" value="QNR67204.1"/>
    <property type="molecule type" value="Genomic_DNA"/>
</dbReference>
<comment type="similarity">
    <text evidence="2">Belongs to the autoinducer-2 exporter (AI-2E) (TC 2.A.86) family.</text>
</comment>
<evidence type="ECO:0000256" key="5">
    <source>
        <dbReference type="ARBA" id="ARBA00023136"/>
    </source>
</evidence>
<feature type="transmembrane region" description="Helical" evidence="6">
    <location>
        <begin position="261"/>
        <end position="281"/>
    </location>
</feature>
<comment type="subcellular location">
    <subcellularLocation>
        <location evidence="1">Membrane</location>
        <topology evidence="1">Multi-pass membrane protein</topology>
    </subcellularLocation>
</comment>
<feature type="transmembrane region" description="Helical" evidence="6">
    <location>
        <begin position="287"/>
        <end position="310"/>
    </location>
</feature>
<dbReference type="InterPro" id="IPR002549">
    <property type="entry name" value="AI-2E-like"/>
</dbReference>
<keyword evidence="5 6" id="KW-0472">Membrane</keyword>
<dbReference type="Proteomes" id="UP000516384">
    <property type="component" value="Chromosome"/>
</dbReference>
<evidence type="ECO:0000256" key="1">
    <source>
        <dbReference type="ARBA" id="ARBA00004141"/>
    </source>
</evidence>
<organism evidence="7 8">
    <name type="scientific">Paenibacillus peoriae</name>
    <dbReference type="NCBI Taxonomy" id="59893"/>
    <lineage>
        <taxon>Bacteria</taxon>
        <taxon>Bacillati</taxon>
        <taxon>Bacillota</taxon>
        <taxon>Bacilli</taxon>
        <taxon>Bacillales</taxon>
        <taxon>Paenibacillaceae</taxon>
        <taxon>Paenibacillus</taxon>
    </lineage>
</organism>
<dbReference type="AlphaFoldDB" id="A0A7H0Y7Z6"/>
<dbReference type="GO" id="GO:0055085">
    <property type="term" value="P:transmembrane transport"/>
    <property type="evidence" value="ECO:0007669"/>
    <property type="project" value="TreeGrafter"/>
</dbReference>
<sequence length="387" mass="43353">MEITPAWKDRFKKFFLNNKFVLFLLVLLLIGLNILVLTKISYIFTPVMVLLKTIILPVILSGVLYYLLNPLVDVLERNKVKRIYSIIVLFLLIIGVIAIVATSVVPVIRDQIQGLIQNFPAYSEQVQRQFEKLIGSDFVNQFQNTIQINPSELASKASEKLSSFINNAWTGVGSFLGVVTETVLAIATVPFILFYLLKDGHKLPQFILKMLPPMFRKETDRIMTEMNHQVSSYIRGQIIVSFCIGALLYIGYLIIGLDYSLTLAVIASFTSVVPYLGPVIAITPALIVALVTSPIMLLKMVIVWTVVQLIEGKFISPQIMGKSLRVHPITIIFVILTAGNLFGVVGIVLAVPGYAVLKVIVTHLYSFFKKRSHLYEADKVNTSLYEK</sequence>
<evidence type="ECO:0000313" key="8">
    <source>
        <dbReference type="Proteomes" id="UP000516384"/>
    </source>
</evidence>
<evidence type="ECO:0000256" key="6">
    <source>
        <dbReference type="SAM" id="Phobius"/>
    </source>
</evidence>
<feature type="transmembrane region" description="Helical" evidence="6">
    <location>
        <begin position="49"/>
        <end position="68"/>
    </location>
</feature>
<evidence type="ECO:0000313" key="7">
    <source>
        <dbReference type="EMBL" id="QNR67204.1"/>
    </source>
</evidence>
<keyword evidence="4 6" id="KW-1133">Transmembrane helix</keyword>
<gene>
    <name evidence="7" type="ORF">IAQ67_26180</name>
</gene>
<dbReference type="PANTHER" id="PTHR21716:SF69">
    <property type="entry name" value="TRANSPORT PROTEIN YUBA-RELATED"/>
    <property type="match status" value="1"/>
</dbReference>
<feature type="transmembrane region" description="Helical" evidence="6">
    <location>
        <begin position="20"/>
        <end position="37"/>
    </location>
</feature>
<dbReference type="PANTHER" id="PTHR21716">
    <property type="entry name" value="TRANSMEMBRANE PROTEIN"/>
    <property type="match status" value="1"/>
</dbReference>
<dbReference type="GO" id="GO:0016020">
    <property type="term" value="C:membrane"/>
    <property type="evidence" value="ECO:0007669"/>
    <property type="project" value="UniProtKB-SubCell"/>
</dbReference>
<feature type="transmembrane region" description="Helical" evidence="6">
    <location>
        <begin position="168"/>
        <end position="197"/>
    </location>
</feature>